<name>A0ABX2QLW9_9HYPH</name>
<dbReference type="SMART" id="SM00564">
    <property type="entry name" value="PQQ"/>
    <property type="match status" value="8"/>
</dbReference>
<organism evidence="3 4">
    <name type="scientific">Mycoplana rhizolycopersici</name>
    <dbReference type="NCBI Taxonomy" id="2746702"/>
    <lineage>
        <taxon>Bacteria</taxon>
        <taxon>Pseudomonadati</taxon>
        <taxon>Pseudomonadota</taxon>
        <taxon>Alphaproteobacteria</taxon>
        <taxon>Hyphomicrobiales</taxon>
        <taxon>Rhizobiaceae</taxon>
        <taxon>Mycoplana</taxon>
    </lineage>
</organism>
<dbReference type="PANTHER" id="PTHR34677">
    <property type="match status" value="1"/>
</dbReference>
<feature type="domain" description="Bacterial Ig-like" evidence="2">
    <location>
        <begin position="884"/>
        <end position="984"/>
    </location>
</feature>
<feature type="domain" description="Bacterial Ig-like" evidence="2">
    <location>
        <begin position="374"/>
        <end position="475"/>
    </location>
</feature>
<dbReference type="PANTHER" id="PTHR34677:SF3">
    <property type="entry name" value="BACTERIAL IG-LIKE DOMAIN-CONTAINING PROTEIN"/>
    <property type="match status" value="1"/>
</dbReference>
<keyword evidence="1" id="KW-0732">Signal</keyword>
<gene>
    <name evidence="3" type="ORF">HV823_26155</name>
</gene>
<evidence type="ECO:0000313" key="3">
    <source>
        <dbReference type="EMBL" id="NVP58710.1"/>
    </source>
</evidence>
<dbReference type="Proteomes" id="UP000659172">
    <property type="component" value="Unassembled WGS sequence"/>
</dbReference>
<feature type="domain" description="Bacterial Ig-like" evidence="2">
    <location>
        <begin position="476"/>
        <end position="577"/>
    </location>
</feature>
<keyword evidence="4" id="KW-1185">Reference proteome</keyword>
<dbReference type="Pfam" id="PF16184">
    <property type="entry name" value="Cadherin_3"/>
    <property type="match status" value="1"/>
</dbReference>
<feature type="domain" description="Bacterial Ig-like" evidence="2">
    <location>
        <begin position="170"/>
        <end position="271"/>
    </location>
</feature>
<dbReference type="InterPro" id="IPR044048">
    <property type="entry name" value="Big_12"/>
</dbReference>
<feature type="domain" description="Bacterial Ig-like" evidence="2">
    <location>
        <begin position="680"/>
        <end position="781"/>
    </location>
</feature>
<proteinExistence type="predicted"/>
<protein>
    <submittedName>
        <fullName evidence="3">Glycosyl hydrolase</fullName>
    </submittedName>
</protein>
<feature type="domain" description="Bacterial Ig-like" evidence="2">
    <location>
        <begin position="578"/>
        <end position="679"/>
    </location>
</feature>
<sequence length="1230" mass="123468">MSAPTSINFDGLVDENNAVPTWQGGGWTVSFLNGTSIEAIELNNNIAPISTGSDYALFVVGDAPGLGGDAVSFVWTSGEEFLLQSFAIVRYEAGSDSMDPDIRVVGYRNGSPVAGALQDFSLPTNGSPITVTFSGAAWDGIDEFRIVQQNGTRDFYFLIDDIAVGATTLDTTPPTATIVVANTALKIGETTGVTITFSEAVTGFTNANLIVSNGTLSAVSSSDGGITWTATFTPTANITDPYNLITLDNTGVVDAAGNAGTGTTNSNNYAIDTVRPTATIVVSNSALVIGQTSLVTITFSEAVTGFTNADLTIPNGTLSAVSSSDGGVTWTATLTPTANITDTTNLITLANTGVADLAGNAGSGTTGSNNYAVDTMRPTGTIVVADSALGVGQTSLVTITFSEAVTGFTLADLTASNGALAGLSTSDGGITWTATLTPAAGITDTTNLITLANTGVADLAGNAGSGTTNSDNYAIDTVRPTATIVVANTALRIGQTSLVTITFSEAVTGFTNADLTIANGTLSAVNSSDGGVTWTATFTPSANITDTTNLITLDNSGVVDWAGNAGSGTTDSNNYAVDTMRPTATIVVADSALGVGETSLVTITFSEAVTGFTNADLTISNGTLSAVSSSDGGITWMATFTPAAGITDTTNLITLDNTGVADAAGNAGSGTTDSNNYAVDSHRPTATIVVADPSLKAGETSLVTFTFSEAVTGFDNTDLSIANGTLSTVSSSDGGITWTATLTPTAGIADMSNLITLNNAGLADLAGNAGMGTTNSANYTIDTVRPTATIIVADTALKAGEQSLVTVTFSEAVSGFTNADLIIANGTLSAVSSSDGGTTWTATFTPAAGIADMSNVITLDNSGVVNISGNAGSGTTDSNNYAVDTVRPTATIVVADSALAVGETTLVTFTFNEAVTGFTNADLTVSNGSLSAVTSSDGGVTWTATFTPTAGTNDTSNVITLDNSGVLNASGNAGFGTTASGNYIIDSLLPEVASVSGPAPGTYHAGQSLDFVVNMSEAAIVDTSFGTPRFAVQIGSQVAYAEYLSGSGSNTLMFRLIVTTGQWDLDGIAVGTTLDLNGGSIRDGAGNTVKPTLNNVGPTSNVIVDASGNVAPVLTGDLAATVKESGSYKLTTTDLNFSDPDDTASGVRFTVSSQTAGKVLVNGTAATSFTGAELAAGKVSFVHSGAESTKASFKVAVEDGNEDGSTPVAGTFNLAVTPVNDAPTLTGDLK</sequence>
<dbReference type="Gene3D" id="2.60.40.1220">
    <property type="match status" value="2"/>
</dbReference>
<evidence type="ECO:0000313" key="4">
    <source>
        <dbReference type="Proteomes" id="UP000659172"/>
    </source>
</evidence>
<comment type="caution">
    <text evidence="3">The sequence shown here is derived from an EMBL/GenBank/DDBJ whole genome shotgun (WGS) entry which is preliminary data.</text>
</comment>
<feature type="domain" description="Bacterial Ig-like" evidence="2">
    <location>
        <begin position="272"/>
        <end position="373"/>
    </location>
</feature>
<dbReference type="Pfam" id="PF19078">
    <property type="entry name" value="Big_12"/>
    <property type="match status" value="8"/>
</dbReference>
<dbReference type="InterPro" id="IPR018391">
    <property type="entry name" value="PQQ_b-propeller_rpt"/>
</dbReference>
<dbReference type="GO" id="GO:0016787">
    <property type="term" value="F:hydrolase activity"/>
    <property type="evidence" value="ECO:0007669"/>
    <property type="project" value="UniProtKB-KW"/>
</dbReference>
<feature type="domain" description="Bacterial Ig-like" evidence="2">
    <location>
        <begin position="782"/>
        <end position="883"/>
    </location>
</feature>
<accession>A0ABX2QLW9</accession>
<dbReference type="InterPro" id="IPR014755">
    <property type="entry name" value="Cu-Rt/internalin_Ig-like"/>
</dbReference>
<reference evidence="3 4" key="1">
    <citation type="submission" date="2020-06" db="EMBL/GenBank/DDBJ databases">
        <title>Rhizobium sp.nov. isolated from the tomato plant.</title>
        <authorList>
            <person name="Thin K.K."/>
            <person name="Zhang X."/>
            <person name="He S."/>
        </authorList>
    </citation>
    <scope>NUCLEOTIDE SEQUENCE [LARGE SCALE GENOMIC DNA]</scope>
    <source>
        <strain evidence="3 4">DBTS2</strain>
    </source>
</reference>
<feature type="non-terminal residue" evidence="3">
    <location>
        <position position="1230"/>
    </location>
</feature>
<dbReference type="EMBL" id="JABXYK010000036">
    <property type="protein sequence ID" value="NVP58710.1"/>
    <property type="molecule type" value="Genomic_DNA"/>
</dbReference>
<dbReference type="RefSeq" id="WP_210270945.1">
    <property type="nucleotide sequence ID" value="NZ_JABXYK010000036.1"/>
</dbReference>
<keyword evidence="3" id="KW-0378">Hydrolase</keyword>
<evidence type="ECO:0000259" key="2">
    <source>
        <dbReference type="Pfam" id="PF19078"/>
    </source>
</evidence>
<evidence type="ECO:0000256" key="1">
    <source>
        <dbReference type="ARBA" id="ARBA00022729"/>
    </source>
</evidence>